<dbReference type="PROSITE" id="PS50011">
    <property type="entry name" value="PROTEIN_KINASE_DOM"/>
    <property type="match status" value="1"/>
</dbReference>
<dbReference type="InterPro" id="IPR029016">
    <property type="entry name" value="GAF-like_dom_sf"/>
</dbReference>
<dbReference type="Pfam" id="PF01590">
    <property type="entry name" value="GAF"/>
    <property type="match status" value="1"/>
</dbReference>
<dbReference type="InterPro" id="IPR041664">
    <property type="entry name" value="AAA_16"/>
</dbReference>
<dbReference type="SMART" id="SM00065">
    <property type="entry name" value="GAF"/>
    <property type="match status" value="1"/>
</dbReference>
<dbReference type="InterPro" id="IPR053159">
    <property type="entry name" value="Hybrid_Histidine_Kinase"/>
</dbReference>
<dbReference type="InterPro" id="IPR029787">
    <property type="entry name" value="Nucleotide_cyclase"/>
</dbReference>
<dbReference type="SUPFAM" id="SSF55073">
    <property type="entry name" value="Nucleotide cyclase"/>
    <property type="match status" value="1"/>
</dbReference>
<dbReference type="RefSeq" id="WP_377914705.1">
    <property type="nucleotide sequence ID" value="NZ_JBHSKS010000006.1"/>
</dbReference>
<dbReference type="Pfam" id="PF13191">
    <property type="entry name" value="AAA_16"/>
    <property type="match status" value="1"/>
</dbReference>
<protein>
    <submittedName>
        <fullName evidence="4">Adenylate/guanylate cyclase domain-containing protein</fullName>
    </submittedName>
</protein>
<reference evidence="5" key="1">
    <citation type="journal article" date="2019" name="Int. J. Syst. Evol. Microbiol.">
        <title>The Global Catalogue of Microorganisms (GCM) 10K type strain sequencing project: providing services to taxonomists for standard genome sequencing and annotation.</title>
        <authorList>
            <consortium name="The Broad Institute Genomics Platform"/>
            <consortium name="The Broad Institute Genome Sequencing Center for Infectious Disease"/>
            <person name="Wu L."/>
            <person name="Ma J."/>
        </authorList>
    </citation>
    <scope>NUCLEOTIDE SEQUENCE [LARGE SCALE GENOMIC DNA]</scope>
    <source>
        <strain evidence="5">CGMCC 1.7030</strain>
    </source>
</reference>
<dbReference type="Gene3D" id="3.40.50.300">
    <property type="entry name" value="P-loop containing nucleotide triphosphate hydrolases"/>
    <property type="match status" value="1"/>
</dbReference>
<dbReference type="InterPro" id="IPR008271">
    <property type="entry name" value="Ser/Thr_kinase_AS"/>
</dbReference>
<dbReference type="SUPFAM" id="SSF56112">
    <property type="entry name" value="Protein kinase-like (PK-like)"/>
    <property type="match status" value="1"/>
</dbReference>
<comment type="caution">
    <text evidence="4">The sequence shown here is derived from an EMBL/GenBank/DDBJ whole genome shotgun (WGS) entry which is preliminary data.</text>
</comment>
<dbReference type="InterPro" id="IPR001054">
    <property type="entry name" value="A/G_cyclase"/>
</dbReference>
<gene>
    <name evidence="4" type="ORF">ACFPIK_09805</name>
</gene>
<dbReference type="SUPFAM" id="SSF55781">
    <property type="entry name" value="GAF domain-like"/>
    <property type="match status" value="1"/>
</dbReference>
<evidence type="ECO:0000259" key="3">
    <source>
        <dbReference type="PROSITE" id="PS50125"/>
    </source>
</evidence>
<dbReference type="Pfam" id="PF00069">
    <property type="entry name" value="Pkinase"/>
    <property type="match status" value="1"/>
</dbReference>
<keyword evidence="5" id="KW-1185">Reference proteome</keyword>
<dbReference type="Gene3D" id="3.30.450.40">
    <property type="match status" value="1"/>
</dbReference>
<dbReference type="InterPro" id="IPR000719">
    <property type="entry name" value="Prot_kinase_dom"/>
</dbReference>
<dbReference type="InterPro" id="IPR027417">
    <property type="entry name" value="P-loop_NTPase"/>
</dbReference>
<dbReference type="SUPFAM" id="SSF52540">
    <property type="entry name" value="P-loop containing nucleoside triphosphate hydrolases"/>
    <property type="match status" value="1"/>
</dbReference>
<dbReference type="CDD" id="cd07302">
    <property type="entry name" value="CHD"/>
    <property type="match status" value="1"/>
</dbReference>
<comment type="subcellular location">
    <subcellularLocation>
        <location evidence="1">Membrane</location>
        <topology evidence="1">Single-pass membrane protein</topology>
    </subcellularLocation>
</comment>
<dbReference type="SMART" id="SM00044">
    <property type="entry name" value="CYCc"/>
    <property type="match status" value="1"/>
</dbReference>
<organism evidence="4 5">
    <name type="scientific">Algoriphagus aquatilis</name>
    <dbReference type="NCBI Taxonomy" id="490186"/>
    <lineage>
        <taxon>Bacteria</taxon>
        <taxon>Pseudomonadati</taxon>
        <taxon>Bacteroidota</taxon>
        <taxon>Cytophagia</taxon>
        <taxon>Cytophagales</taxon>
        <taxon>Cyclobacteriaceae</taxon>
        <taxon>Algoriphagus</taxon>
    </lineage>
</organism>
<feature type="domain" description="Protein kinase" evidence="2">
    <location>
        <begin position="1"/>
        <end position="261"/>
    </location>
</feature>
<evidence type="ECO:0000313" key="4">
    <source>
        <dbReference type="EMBL" id="MFC5192061.1"/>
    </source>
</evidence>
<accession>A0ABW0BWY3</accession>
<dbReference type="EMBL" id="JBHSKS010000006">
    <property type="protein sequence ID" value="MFC5192061.1"/>
    <property type="molecule type" value="Genomic_DNA"/>
</dbReference>
<evidence type="ECO:0000313" key="5">
    <source>
        <dbReference type="Proteomes" id="UP001596163"/>
    </source>
</evidence>
<sequence>MIRLPNQTFKENKNYLFFKDFDVEANCEVIYKIPNVASAPEGELQRLRNELLISERIHSSKIVRAIRIDKAGDQEVLVRSFVQGVDLHGKTFTNVGFGPVIRLSIQIAEALKDLHDSGVFHKDIKPSNIIFNEKTGLATLIDLGISQLIGKDDQVEIQNELDGTLDFISPEQTGRVNRKVDFRTDFYSLGITLYYLACGELPFAGHENLALIHQHIAAEIPLLHQRFPHVPVLYSRIVAKLMAKNPEDRYQSCSGLLFDLFKSEEISGVEVTPINQKTYQLGQFDISSELKIPDKLYGREREIRILQQTFEKIHDTSKPLILISGTSGAGKTALAMKFKEIAFLHRSYFIEGKFDHLQKNIPYSALISGLQVHIDQLLLEENDRIEFWANRIQKALGRSGKVISDILPNLEFLIGEQEDIPVLSGTESQNRFNSTMVKFIRALGTVDHPTVFLIDDLQWADLGSITILQNLLQDASNDEVLIVGTYRDNEVHEAHPLRIMLRALSSVGLDPIQIVLGDLTLASVREICLDTFGLESPGISELASIIYQKTNGNAFFTLQFLKGMYEEGAIVINPKTRHWKWDIQRIIQAESSQNVVEYMTSKLSKLSKEASTVISYASCLGNSFDKSLLEQLVPLSLEHFDKGMDEVLINGLILRNSGFKEKNNYLFAHDRIQQAAYSSLSEKDKSDIHLLIGRKLSQANLLEDKNEWRFDLVDHLNNGIQSMIDLSERAELVRLNLKASELARNSAAYDIGLKYAKTGLFLLPEDSWQTHYDTTLALYNEMAENAFLKTDFEEAHRHIDAILKHVHTSLEAETAYKIRVLAYHAQNRLLDSIYSGLEFLEKLGVVLPKNPTKATIIRNFLSARWALRNETIESLYHKPLMTDPVKLAAIRMLTYLNGPTYVGLPNMNPILIFEQVKLSVKYGNTPASSSGYGGYGLVLCGLTGEMRLGAKFAQLARDIVEKYDAREEFPKSHLITNVFVRHWTMPLVDSQETTRDIYIRGVEVGDYVFAAYGAEVYCFMQLFSGTPLPQFFDEVETYDHALQHVINQKNTSLDVSSIRQMMDHLQDSAYTSGIIKGKYYDYAKTFDYQKKTNALNGIFKSSVYQMMMYYLFGRIERAAFISQRAMEYKDAGISLFHIGAFYFYRALILIAYLPKLEGVKRIKAEAELELCLRKINWYKRTAPFSYNNKYHLVLAENYRRKLNITKARDHYEQSIHEAKVNGLILEGALACEQFAYFLDQLGREEAHKFYLGKAINLYKSYGANAKVSQLMLKNKKHFPVSSAQVSTSISSKSGSLTHTNLNMSTIFKASQVISGEIVLNDLLRKMMELLLENAGANKGWFLIKEKGEWMIRASNDLSKQEGNSTELIDLTKLPRNQHPLSLKVVQYAERTGKPVVLSDASTLGKFVQNDDIIRLGSKSVFCAPIINQGKILGTIYLVNEHITNAFTEENVELLNLLSVQLSISLQNALLYDSLESQVKARTYDLMKERDLSESLLKNILPSKVAEELKQRGSVEAKHFPKVTVLFTDFKEFTQMTKSISPKKLVEELDFLFSRFDEISQKHGIEKIKTIGDSYMAASGVPAPGIHDEIRIIDAALEMVAFLEEVKSQRISQGNDFYFQARIGIHTGPVVAGVVGKNKFAYDIWGGTVNLASRIESSGEPGKVNISGDTYELVKEVFHCTHRGQIDVKSYKQVDMYFVEKRK</sequence>
<feature type="domain" description="Guanylate cyclase" evidence="3">
    <location>
        <begin position="1523"/>
        <end position="1655"/>
    </location>
</feature>
<dbReference type="Pfam" id="PF00211">
    <property type="entry name" value="Guanylate_cyc"/>
    <property type="match status" value="1"/>
</dbReference>
<proteinExistence type="predicted"/>
<dbReference type="CDD" id="cd14014">
    <property type="entry name" value="STKc_PknB_like"/>
    <property type="match status" value="1"/>
</dbReference>
<dbReference type="PROSITE" id="PS50125">
    <property type="entry name" value="GUANYLATE_CYCLASE_2"/>
    <property type="match status" value="1"/>
</dbReference>
<dbReference type="Gene3D" id="3.30.70.1230">
    <property type="entry name" value="Nucleotide cyclase"/>
    <property type="match status" value="1"/>
</dbReference>
<dbReference type="Gene3D" id="1.10.510.10">
    <property type="entry name" value="Transferase(Phosphotransferase) domain 1"/>
    <property type="match status" value="1"/>
</dbReference>
<dbReference type="SMART" id="SM00220">
    <property type="entry name" value="S_TKc"/>
    <property type="match status" value="1"/>
</dbReference>
<evidence type="ECO:0000259" key="2">
    <source>
        <dbReference type="PROSITE" id="PS50011"/>
    </source>
</evidence>
<dbReference type="Proteomes" id="UP001596163">
    <property type="component" value="Unassembled WGS sequence"/>
</dbReference>
<dbReference type="PROSITE" id="PS00108">
    <property type="entry name" value="PROTEIN_KINASE_ST"/>
    <property type="match status" value="1"/>
</dbReference>
<name>A0ABW0BWY3_9BACT</name>
<dbReference type="InterPro" id="IPR003018">
    <property type="entry name" value="GAF"/>
</dbReference>
<dbReference type="PANTHER" id="PTHR43642:SF1">
    <property type="entry name" value="HYBRID SIGNAL TRANSDUCTION HISTIDINE KINASE G"/>
    <property type="match status" value="1"/>
</dbReference>
<dbReference type="InterPro" id="IPR011009">
    <property type="entry name" value="Kinase-like_dom_sf"/>
</dbReference>
<evidence type="ECO:0000256" key="1">
    <source>
        <dbReference type="ARBA" id="ARBA00004167"/>
    </source>
</evidence>
<dbReference type="PANTHER" id="PTHR43642">
    <property type="entry name" value="HYBRID SIGNAL TRANSDUCTION HISTIDINE KINASE G"/>
    <property type="match status" value="1"/>
</dbReference>